<evidence type="ECO:0000313" key="12">
    <source>
        <dbReference type="EMBL" id="MCP8351725.1"/>
    </source>
</evidence>
<dbReference type="InterPro" id="IPR005144">
    <property type="entry name" value="ATP-cone_dom"/>
</dbReference>
<evidence type="ECO:0000256" key="7">
    <source>
        <dbReference type="ARBA" id="ARBA00023116"/>
    </source>
</evidence>
<dbReference type="InterPro" id="IPR013346">
    <property type="entry name" value="NrdE_NrdA_C"/>
</dbReference>
<evidence type="ECO:0000256" key="9">
    <source>
        <dbReference type="PROSITE-ProRule" id="PRU00492"/>
    </source>
</evidence>
<comment type="cofactor">
    <cofactor evidence="10">
        <name>adenosylcob(III)alamin</name>
        <dbReference type="ChEBI" id="CHEBI:18408"/>
    </cofactor>
</comment>
<gene>
    <name evidence="12" type="ORF">MKS91_00235</name>
</gene>
<dbReference type="Pfam" id="PF02867">
    <property type="entry name" value="Ribonuc_red_lgC"/>
    <property type="match status" value="1"/>
</dbReference>
<comment type="function">
    <text evidence="10">Catalyzes the reduction of ribonucleotides to deoxyribonucleotides. May function to provide a pool of deoxyribonucleotide precursors for DNA repair during oxygen limitation and/or for immediate growth after restoration of oxygen.</text>
</comment>
<dbReference type="NCBIfam" id="TIGR02506">
    <property type="entry name" value="NrdE_NrdA"/>
    <property type="match status" value="1"/>
</dbReference>
<dbReference type="Pfam" id="PF03477">
    <property type="entry name" value="ATP-cone"/>
    <property type="match status" value="1"/>
</dbReference>
<dbReference type="Pfam" id="PF00317">
    <property type="entry name" value="Ribonuc_red_lgN"/>
    <property type="match status" value="1"/>
</dbReference>
<comment type="caution">
    <text evidence="12">The sequence shown here is derived from an EMBL/GenBank/DDBJ whole genome shotgun (WGS) entry which is preliminary data.</text>
</comment>
<keyword evidence="10" id="KW-0170">Cobalt</keyword>
<comment type="catalytic activity">
    <reaction evidence="8 10">
        <text>a 2'-deoxyribonucleoside 5'-diphosphate + [thioredoxin]-disulfide + H2O = a ribonucleoside 5'-diphosphate + [thioredoxin]-dithiol</text>
        <dbReference type="Rhea" id="RHEA:23252"/>
        <dbReference type="Rhea" id="RHEA-COMP:10698"/>
        <dbReference type="Rhea" id="RHEA-COMP:10700"/>
        <dbReference type="ChEBI" id="CHEBI:15377"/>
        <dbReference type="ChEBI" id="CHEBI:29950"/>
        <dbReference type="ChEBI" id="CHEBI:50058"/>
        <dbReference type="ChEBI" id="CHEBI:57930"/>
        <dbReference type="ChEBI" id="CHEBI:73316"/>
        <dbReference type="EC" id="1.17.4.1"/>
    </reaction>
</comment>
<sequence>MTVDTDVSEKLAVLPEYLLASLPKGDNAAITNLRLQVTCALDACDNQNKKILANALDALKGMLNDEGYSQSHDFIYNVLLYFCNRAPLATYPSQHLIPTDYLLLTIDQHCFDIRSLAHDITMEGKRLINPISQQPFHQRDQQRIFNLMQEKSLMLAATGDQSEELAGFKQDAYVVIKRNGDAVDFSRSRIESVVRKAMLASDVHANELDEKVTHVTYQTLQVIQEVCPNGGVIHIESIQNCVEKSLMLTGEHDVAHAYILYREKRSQSRQSQASEFVPSIRIKALDGSFKDLDKEGLLHFLKLLAKGLKDVNPVEIMDEAYKNLYDGISYHDLNLALIMVTRPMVEKNPDYSFFAARLLKHRLCEEALTLFQGKAIQLKDPHFDYSKLLSQYIHKGVEYGYLDSKLLEYNFDVLMKAMDCSRDHLLSFFSLQTLYDRYFIHHQDTRMELPQIFFMRVAMGLALNEKNHKEKKAVEYYHLISRLTYMCATPTLFNSGTVRSQLSSCFLMSVEDDLPSIFEHYYKMALISKFAGGIGTSWTKVRANSSWIKGTNGRSSGVVPFLNIADATATAVNQGGKRKGAVCAYIETWHLDIFDFLDLRKNSGDERRRTHDMNTANWIPDLFMKRVHEKGNWTLFSPDDVPNLPHTFGAEFEQHYLKYEEMAREGKILSKTVEATHLWRKMLTMLYETGHPWVTFKCPSNIRNPQQHVGHINSSNLCTEITLNTSPEEIAVCNLGSINLDAHITKAGKVDYTKLKKTIKTAVRMLDNVIELNFYSVDEAKNSNMRHRPVGLGMMGFQDALYQLKIPYDSEEAVSFSDELMEYISYYAIDASIELAKERGAYPSYKGSLWDQGILPIDSIKLLQDNRAKMFPKDETAHLGMDQSSQLDWAEIRQKLKQYGMRNSNVMAIAPTATIANISNVSQSIEPMYMNLAVKSTLSGEFTVVNSHLVKALKAEGLWDDVMVKELKYYNGSIQQIERIPLNIRETFKTAFEVDPSWLIKCASRRQKWIDQSQSLNLYVAGVSGKKLDSIYKLAWKLGLKTTYYLRTVGASDGEKSTIHDGKLNKVTREEKPATDAEFCSIDNPDCESCQ</sequence>
<dbReference type="NCBIfam" id="NF005544">
    <property type="entry name" value="PRK07207.1"/>
    <property type="match status" value="1"/>
</dbReference>
<evidence type="ECO:0000313" key="13">
    <source>
        <dbReference type="Proteomes" id="UP001320768"/>
    </source>
</evidence>
<dbReference type="Gene3D" id="3.20.70.20">
    <property type="match status" value="1"/>
</dbReference>
<evidence type="ECO:0000256" key="1">
    <source>
        <dbReference type="ARBA" id="ARBA00010406"/>
    </source>
</evidence>
<keyword evidence="10" id="KW-0846">Cobalamin</keyword>
<dbReference type="NCBIfam" id="TIGR02504">
    <property type="entry name" value="NrdJ_Z"/>
    <property type="match status" value="1"/>
</dbReference>
<dbReference type="InterPro" id="IPR000788">
    <property type="entry name" value="RNR_lg_C"/>
</dbReference>
<reference evidence="12 13" key="1">
    <citation type="journal article" date="2022" name="Nat. Microbiol.">
        <title>The microbiome of a bacterivorous marine choanoflagellate contains a resource-demanding obligate bacterial associate.</title>
        <authorList>
            <person name="Needham D.M."/>
            <person name="Poirier C."/>
            <person name="Bachy C."/>
            <person name="George E.E."/>
            <person name="Wilken S."/>
            <person name="Yung C.C.M."/>
            <person name="Limardo A.J."/>
            <person name="Morando M."/>
            <person name="Sudek L."/>
            <person name="Malmstrom R.R."/>
            <person name="Keeling P.J."/>
            <person name="Santoro A.E."/>
            <person name="Worden A.Z."/>
        </authorList>
    </citation>
    <scope>NUCLEOTIDE SEQUENCE [LARGE SCALE GENOMIC DNA]</scope>
    <source>
        <strain evidence="12 13">Comchoano-2</strain>
    </source>
</reference>
<evidence type="ECO:0000256" key="3">
    <source>
        <dbReference type="ARBA" id="ARBA00022634"/>
    </source>
</evidence>
<keyword evidence="4 9" id="KW-0547">Nucleotide-binding</keyword>
<keyword evidence="7" id="KW-0215">Deoxyribonucleotide synthesis</keyword>
<feature type="domain" description="ATP-cone" evidence="11">
    <location>
        <begin position="280"/>
        <end position="369"/>
    </location>
</feature>
<dbReference type="EC" id="1.17.4.1" evidence="10"/>
<dbReference type="PRINTS" id="PR01183">
    <property type="entry name" value="RIBORDTASEM1"/>
</dbReference>
<keyword evidence="6 10" id="KW-0560">Oxidoreductase</keyword>
<dbReference type="SUPFAM" id="SSF51998">
    <property type="entry name" value="PFL-like glycyl radical enzymes"/>
    <property type="match status" value="1"/>
</dbReference>
<accession>A0ABT1L3B0</accession>
<evidence type="ECO:0000256" key="5">
    <source>
        <dbReference type="ARBA" id="ARBA00022840"/>
    </source>
</evidence>
<comment type="similarity">
    <text evidence="1">Belongs to the ribonucleoside diphosphate reductase large chain family.</text>
</comment>
<name>A0ABT1L3B0_9GAMM</name>
<dbReference type="PANTHER" id="PTHR11573">
    <property type="entry name" value="RIBONUCLEOSIDE-DIPHOSPHATE REDUCTASE LARGE CHAIN"/>
    <property type="match status" value="1"/>
</dbReference>
<dbReference type="CDD" id="cd01679">
    <property type="entry name" value="RNR_I"/>
    <property type="match status" value="1"/>
</dbReference>
<dbReference type="PROSITE" id="PS51161">
    <property type="entry name" value="ATP_CONE"/>
    <property type="match status" value="2"/>
</dbReference>
<keyword evidence="2" id="KW-0021">Allosteric enzyme</keyword>
<dbReference type="EMBL" id="JAKUDN010000001">
    <property type="protein sequence ID" value="MCP8351725.1"/>
    <property type="molecule type" value="Genomic_DNA"/>
</dbReference>
<proteinExistence type="inferred from homology"/>
<evidence type="ECO:0000259" key="11">
    <source>
        <dbReference type="PROSITE" id="PS51161"/>
    </source>
</evidence>
<dbReference type="PANTHER" id="PTHR11573:SF6">
    <property type="entry name" value="RIBONUCLEOSIDE-DIPHOSPHATE REDUCTASE LARGE SUBUNIT"/>
    <property type="match status" value="1"/>
</dbReference>
<evidence type="ECO:0000256" key="2">
    <source>
        <dbReference type="ARBA" id="ARBA00022533"/>
    </source>
</evidence>
<dbReference type="Proteomes" id="UP001320768">
    <property type="component" value="Unassembled WGS sequence"/>
</dbReference>
<feature type="domain" description="ATP-cone" evidence="11">
    <location>
        <begin position="173"/>
        <end position="269"/>
    </location>
</feature>
<dbReference type="InterPro" id="IPR013509">
    <property type="entry name" value="RNR_lsu_N"/>
</dbReference>
<dbReference type="InterPro" id="IPR008926">
    <property type="entry name" value="RNR_R1-su_N"/>
</dbReference>
<dbReference type="SUPFAM" id="SSF48168">
    <property type="entry name" value="R1 subunit of ribonucleotide reductase, N-terminal domain"/>
    <property type="match status" value="1"/>
</dbReference>
<comment type="similarity">
    <text evidence="10">Belongs to the ribonucleoside diphosphate reductase class-2 family.</text>
</comment>
<evidence type="ECO:0000256" key="10">
    <source>
        <dbReference type="RuleBase" id="RU364064"/>
    </source>
</evidence>
<dbReference type="InterPro" id="IPR013344">
    <property type="entry name" value="RNR_NrdJ/NrdZ"/>
</dbReference>
<organism evidence="12 13">
    <name type="scientific">Candidatus Synchoanobacter obligatus</name>
    <dbReference type="NCBI Taxonomy" id="2919597"/>
    <lineage>
        <taxon>Bacteria</taxon>
        <taxon>Pseudomonadati</taxon>
        <taxon>Pseudomonadota</taxon>
        <taxon>Gammaproteobacteria</taxon>
        <taxon>Candidatus Comchoanobacterales</taxon>
        <taxon>Candidatus Comchoanobacteraceae</taxon>
        <taxon>Candidatus Synchoanobacter</taxon>
    </lineage>
</organism>
<evidence type="ECO:0000256" key="4">
    <source>
        <dbReference type="ARBA" id="ARBA00022741"/>
    </source>
</evidence>
<keyword evidence="3 10" id="KW-0237">DNA synthesis</keyword>
<evidence type="ECO:0000256" key="8">
    <source>
        <dbReference type="ARBA" id="ARBA00047754"/>
    </source>
</evidence>
<keyword evidence="13" id="KW-1185">Reference proteome</keyword>
<dbReference type="PROSITE" id="PS00089">
    <property type="entry name" value="RIBORED_LARGE"/>
    <property type="match status" value="1"/>
</dbReference>
<dbReference type="InterPro" id="IPR039718">
    <property type="entry name" value="Rrm1"/>
</dbReference>
<evidence type="ECO:0000256" key="6">
    <source>
        <dbReference type="ARBA" id="ARBA00023002"/>
    </source>
</evidence>
<keyword evidence="5 9" id="KW-0067">ATP-binding</keyword>
<protein>
    <recommendedName>
        <fullName evidence="10">Vitamin B12-dependent ribonucleotide reductase</fullName>
        <ecNumber evidence="10">1.17.4.1</ecNumber>
    </recommendedName>
</protein>